<evidence type="ECO:0000313" key="3">
    <source>
        <dbReference type="Proteomes" id="UP000460412"/>
    </source>
</evidence>
<name>A0A7X3MGM1_9FIRM</name>
<dbReference type="EMBL" id="WUQX01000001">
    <property type="protein sequence ID" value="MXP75887.1"/>
    <property type="molecule type" value="Genomic_DNA"/>
</dbReference>
<dbReference type="InterPro" id="IPR046348">
    <property type="entry name" value="SIS_dom_sf"/>
</dbReference>
<dbReference type="InterPro" id="IPR050099">
    <property type="entry name" value="SIS_GmhA/DiaA_subfam"/>
</dbReference>
<sequence>MGQQLREYFSDIHSALCSLIVTDGVGKEMAQDEGMRKWIERIKKVREASGCIFLCGNGASAAIAEHFSHDFFQNGKIRTDTCSETAHITAISNDIGYERVFAYRIERLICEKDLLITVSSSGNSPSVIEAIKAAKEKSAFVVTLSGKKKDNLSRQMGNLNFYVPLDTYGMVESAHAVLLHSALDLFLDEMEGGRH</sequence>
<dbReference type="RefSeq" id="WP_159751074.1">
    <property type="nucleotide sequence ID" value="NZ_CATIYY010000181.1"/>
</dbReference>
<dbReference type="SUPFAM" id="SSF53697">
    <property type="entry name" value="SIS domain"/>
    <property type="match status" value="1"/>
</dbReference>
<comment type="caution">
    <text evidence="2">The sequence shown here is derived from an EMBL/GenBank/DDBJ whole genome shotgun (WGS) entry which is preliminary data.</text>
</comment>
<keyword evidence="3" id="KW-1185">Reference proteome</keyword>
<evidence type="ECO:0000259" key="1">
    <source>
        <dbReference type="PROSITE" id="PS51464"/>
    </source>
</evidence>
<accession>A0A7X3MGM1</accession>
<gene>
    <name evidence="2" type="ORF">GN277_10980</name>
</gene>
<dbReference type="PANTHER" id="PTHR30390">
    <property type="entry name" value="SEDOHEPTULOSE 7-PHOSPHATE ISOMERASE / DNAA INITIATOR-ASSOCIATING FACTOR FOR REPLICATION INITIATION"/>
    <property type="match status" value="1"/>
</dbReference>
<dbReference type="AlphaFoldDB" id="A0A7X3MGM1"/>
<dbReference type="Gene3D" id="3.40.50.10490">
    <property type="entry name" value="Glucose-6-phosphate isomerase like protein, domain 1"/>
    <property type="match status" value="1"/>
</dbReference>
<protein>
    <submittedName>
        <fullName evidence="2">SIS domain-containing protein</fullName>
    </submittedName>
</protein>
<dbReference type="Pfam" id="PF13580">
    <property type="entry name" value="SIS_2"/>
    <property type="match status" value="1"/>
</dbReference>
<dbReference type="InterPro" id="IPR001347">
    <property type="entry name" value="SIS_dom"/>
</dbReference>
<proteinExistence type="predicted"/>
<dbReference type="CDD" id="cd05006">
    <property type="entry name" value="SIS_GmhA"/>
    <property type="match status" value="1"/>
</dbReference>
<dbReference type="PROSITE" id="PS51464">
    <property type="entry name" value="SIS"/>
    <property type="match status" value="1"/>
</dbReference>
<dbReference type="InterPro" id="IPR035461">
    <property type="entry name" value="GmhA/DiaA"/>
</dbReference>
<dbReference type="GO" id="GO:0097367">
    <property type="term" value="F:carbohydrate derivative binding"/>
    <property type="evidence" value="ECO:0007669"/>
    <property type="project" value="InterPro"/>
</dbReference>
<evidence type="ECO:0000313" key="2">
    <source>
        <dbReference type="EMBL" id="MXP75887.1"/>
    </source>
</evidence>
<organism evidence="2 3">
    <name type="scientific">Sporofaciens musculi</name>
    <dbReference type="NCBI Taxonomy" id="2681861"/>
    <lineage>
        <taxon>Bacteria</taxon>
        <taxon>Bacillati</taxon>
        <taxon>Bacillota</taxon>
        <taxon>Clostridia</taxon>
        <taxon>Lachnospirales</taxon>
        <taxon>Lachnospiraceae</taxon>
        <taxon>Sporofaciens</taxon>
    </lineage>
</organism>
<reference evidence="2 3" key="1">
    <citation type="submission" date="2019-12" db="EMBL/GenBank/DDBJ databases">
        <title>Sporaefaciens musculi gen. nov., sp. nov., a novel bacterium isolated from the caecum of an obese mouse.</title>
        <authorList>
            <person name="Rasmussen T.S."/>
            <person name="Streidl T."/>
            <person name="Hitch T.C.A."/>
            <person name="Wortmann E."/>
            <person name="Deptula P."/>
            <person name="Hansen M."/>
            <person name="Nielsen D.S."/>
            <person name="Clavel T."/>
            <person name="Vogensen F.K."/>
        </authorList>
    </citation>
    <scope>NUCLEOTIDE SEQUENCE [LARGE SCALE GENOMIC DNA]</scope>
    <source>
        <strain evidence="2 3">WCA-9-b2</strain>
    </source>
</reference>
<feature type="domain" description="SIS" evidence="1">
    <location>
        <begin position="38"/>
        <end position="195"/>
    </location>
</feature>
<dbReference type="GO" id="GO:1901135">
    <property type="term" value="P:carbohydrate derivative metabolic process"/>
    <property type="evidence" value="ECO:0007669"/>
    <property type="project" value="InterPro"/>
</dbReference>
<dbReference type="Proteomes" id="UP000460412">
    <property type="component" value="Unassembled WGS sequence"/>
</dbReference>